<feature type="compositionally biased region" description="Basic and acidic residues" evidence="1">
    <location>
        <begin position="1"/>
        <end position="17"/>
    </location>
</feature>
<evidence type="ECO:0000256" key="1">
    <source>
        <dbReference type="SAM" id="MobiDB-lite"/>
    </source>
</evidence>
<name>A0A392NQ40_9FABA</name>
<protein>
    <submittedName>
        <fullName evidence="2">Nipped-B-like protein-like</fullName>
    </submittedName>
</protein>
<feature type="non-terminal residue" evidence="2">
    <location>
        <position position="1"/>
    </location>
</feature>
<sequence length="171" mass="18937">PVKEKISGSALPEKKLSESSFSVPSQTQKDYNATHSRQLDNFSTNDISTLSSKKSKVKKKAGNGLSIAPDPAELQGLCMTDTSIGRFREFLADLCSKAEWNSGDLDEAVELLPLSLSDLRTLVNEIMSIREKKLLHLVPVEFLVRLLKVLDHQIHRAEGLSIEDCDNVSSR</sequence>
<evidence type="ECO:0000313" key="3">
    <source>
        <dbReference type="Proteomes" id="UP000265520"/>
    </source>
</evidence>
<comment type="caution">
    <text evidence="2">The sequence shown here is derived from an EMBL/GenBank/DDBJ whole genome shotgun (WGS) entry which is preliminary data.</text>
</comment>
<organism evidence="2 3">
    <name type="scientific">Trifolium medium</name>
    <dbReference type="NCBI Taxonomy" id="97028"/>
    <lineage>
        <taxon>Eukaryota</taxon>
        <taxon>Viridiplantae</taxon>
        <taxon>Streptophyta</taxon>
        <taxon>Embryophyta</taxon>
        <taxon>Tracheophyta</taxon>
        <taxon>Spermatophyta</taxon>
        <taxon>Magnoliopsida</taxon>
        <taxon>eudicotyledons</taxon>
        <taxon>Gunneridae</taxon>
        <taxon>Pentapetalae</taxon>
        <taxon>rosids</taxon>
        <taxon>fabids</taxon>
        <taxon>Fabales</taxon>
        <taxon>Fabaceae</taxon>
        <taxon>Papilionoideae</taxon>
        <taxon>50 kb inversion clade</taxon>
        <taxon>NPAAA clade</taxon>
        <taxon>Hologalegina</taxon>
        <taxon>IRL clade</taxon>
        <taxon>Trifolieae</taxon>
        <taxon>Trifolium</taxon>
    </lineage>
</organism>
<reference evidence="2 3" key="1">
    <citation type="journal article" date="2018" name="Front. Plant Sci.">
        <title>Red Clover (Trifolium pratense) and Zigzag Clover (T. medium) - A Picture of Genomic Similarities and Differences.</title>
        <authorList>
            <person name="Dluhosova J."/>
            <person name="Istvanek J."/>
            <person name="Nedelnik J."/>
            <person name="Repkova J."/>
        </authorList>
    </citation>
    <scope>NUCLEOTIDE SEQUENCE [LARGE SCALE GENOMIC DNA]</scope>
    <source>
        <strain evidence="3">cv. 10/8</strain>
        <tissue evidence="2">Leaf</tissue>
    </source>
</reference>
<dbReference type="Proteomes" id="UP000265520">
    <property type="component" value="Unassembled WGS sequence"/>
</dbReference>
<accession>A0A392NQ40</accession>
<keyword evidence="3" id="KW-1185">Reference proteome</keyword>
<dbReference type="AlphaFoldDB" id="A0A392NQ40"/>
<proteinExistence type="predicted"/>
<evidence type="ECO:0000313" key="2">
    <source>
        <dbReference type="EMBL" id="MCI00615.1"/>
    </source>
</evidence>
<feature type="compositionally biased region" description="Polar residues" evidence="1">
    <location>
        <begin position="18"/>
        <end position="38"/>
    </location>
</feature>
<dbReference type="EMBL" id="LXQA010043744">
    <property type="protein sequence ID" value="MCI00615.1"/>
    <property type="molecule type" value="Genomic_DNA"/>
</dbReference>
<feature type="region of interest" description="Disordered" evidence="1">
    <location>
        <begin position="1"/>
        <end position="38"/>
    </location>
</feature>